<dbReference type="EMBL" id="FMJE01000003">
    <property type="protein sequence ID" value="SCM80608.1"/>
    <property type="molecule type" value="Genomic_DNA"/>
</dbReference>
<reference evidence="2" key="1">
    <citation type="submission" date="2016-08" db="EMBL/GenBank/DDBJ databases">
        <authorList>
            <person name="Seilhamer J.J."/>
        </authorList>
    </citation>
    <scope>NUCLEOTIDE SEQUENCE</scope>
    <source>
        <strain evidence="2">86</strain>
    </source>
</reference>
<organism evidence="2">
    <name type="scientific">uncultured Sporomusa sp</name>
    <dbReference type="NCBI Taxonomy" id="307249"/>
    <lineage>
        <taxon>Bacteria</taxon>
        <taxon>Bacillati</taxon>
        <taxon>Bacillota</taxon>
        <taxon>Negativicutes</taxon>
        <taxon>Selenomonadales</taxon>
        <taxon>Sporomusaceae</taxon>
        <taxon>Sporomusa</taxon>
        <taxon>environmental samples</taxon>
    </lineage>
</organism>
<evidence type="ECO:0000313" key="2">
    <source>
        <dbReference type="EMBL" id="SCM80608.1"/>
    </source>
</evidence>
<dbReference type="Gene3D" id="3.30.1490.300">
    <property type="match status" value="1"/>
</dbReference>
<feature type="domain" description="SHS2" evidence="1">
    <location>
        <begin position="28"/>
        <end position="193"/>
    </location>
</feature>
<dbReference type="InterPro" id="IPR003494">
    <property type="entry name" value="SHS2_FtsA"/>
</dbReference>
<dbReference type="InterPro" id="IPR005883">
    <property type="entry name" value="PilM"/>
</dbReference>
<dbReference type="SUPFAM" id="SSF53067">
    <property type="entry name" value="Actin-like ATPase domain"/>
    <property type="match status" value="2"/>
</dbReference>
<dbReference type="Gene3D" id="3.30.420.40">
    <property type="match status" value="2"/>
</dbReference>
<proteinExistence type="predicted"/>
<dbReference type="GO" id="GO:0051301">
    <property type="term" value="P:cell division"/>
    <property type="evidence" value="ECO:0007669"/>
    <property type="project" value="InterPro"/>
</dbReference>
<evidence type="ECO:0000259" key="1">
    <source>
        <dbReference type="SMART" id="SM00842"/>
    </source>
</evidence>
<gene>
    <name evidence="2" type="primary">pilM</name>
    <name evidence="2" type="ORF">KL86SPO_30786</name>
</gene>
<dbReference type="InterPro" id="IPR043129">
    <property type="entry name" value="ATPase_NBD"/>
</dbReference>
<dbReference type="NCBIfam" id="TIGR01175">
    <property type="entry name" value="pilM"/>
    <property type="match status" value="1"/>
</dbReference>
<dbReference type="AlphaFoldDB" id="A0A212LSS2"/>
<dbReference type="SMART" id="SM00842">
    <property type="entry name" value="FtsA"/>
    <property type="match status" value="1"/>
</dbReference>
<accession>A0A212LSS2</accession>
<dbReference type="PANTHER" id="PTHR32432">
    <property type="entry name" value="CELL DIVISION PROTEIN FTSA-RELATED"/>
    <property type="match status" value="1"/>
</dbReference>
<protein>
    <submittedName>
        <fullName evidence="2">Type IV pilus assembly protein PilM</fullName>
    </submittedName>
</protein>
<dbReference type="PIRSF" id="PIRSF019169">
    <property type="entry name" value="PilM"/>
    <property type="match status" value="1"/>
</dbReference>
<dbReference type="PANTHER" id="PTHR32432:SF3">
    <property type="entry name" value="ETHANOLAMINE UTILIZATION PROTEIN EUTJ"/>
    <property type="match status" value="1"/>
</dbReference>
<dbReference type="CDD" id="cd24049">
    <property type="entry name" value="ASKHA_NBD_PilM"/>
    <property type="match status" value="1"/>
</dbReference>
<name>A0A212LSS2_9FIRM</name>
<dbReference type="Pfam" id="PF11104">
    <property type="entry name" value="PilM_2"/>
    <property type="match status" value="1"/>
</dbReference>
<sequence>MCPASRVMNLKKIKKHLVHWFAGQSPNIVGIDIGTGQVKAAELSLHSGHPILKAAGLIDLPEHVVEDGYVFEREALADSIRRLLATSGISSRDVVVAVAGRAVFVREIIFPVMTKEELKAAVRWDMEKYVPYEPDSYYYDFAVIGPGKDEAELKVLLVAAPHELVNTLADALAAAGCKLLAIDIEPLAVFRTLHDVKNTMVIDIGTTISQISVFQDESPAVTRLIPIGGRKFTEVIMQTTGLEYPEAERLKQQTGMLKYRDLKGELSMAHQRLQLLASELGREVERTVEYYQAQNRETVLDRIYLTGGGSKLDNLPEYLAAQLGDIQVLRHNPLSVLTPAASLDREYLHGLAPQLAVAIGLALHGGMDVNY</sequence>
<dbReference type="InterPro" id="IPR050696">
    <property type="entry name" value="FtsA/MreB"/>
</dbReference>